<evidence type="ECO:0000256" key="6">
    <source>
        <dbReference type="SAM" id="MobiDB-lite"/>
    </source>
</evidence>
<dbReference type="InterPro" id="IPR012904">
    <property type="entry name" value="OGG_N"/>
</dbReference>
<proteinExistence type="evidence at transcript level"/>
<sequence>MKRRSSMGMNNKLRSTRSLLSLKPPISTPPSPTATTPPHHQITFKAITKKRSIKTSNSLTTKRTLLHDFHKELTICKSPLLLQKPFNSLVETSYKIGDTTERCWRSLGVGIKELKLDITFPTGQTFRWKKTGPSEYTGAVGTYLFTLRQVTIDDDDEVEYFIHNPSGFSQEAELALRDYLNLSISLTDMWKGFAEADSRFAALAPYMGGARLLRQDPVECLFQFICSSNNNIQRITQMVGVFVRIWTLFGDCRGD</sequence>
<evidence type="ECO:0000256" key="2">
    <source>
        <dbReference type="ARBA" id="ARBA00022801"/>
    </source>
</evidence>
<dbReference type="GO" id="GO:0006285">
    <property type="term" value="P:base-excision repair, AP site formation"/>
    <property type="evidence" value="ECO:0007669"/>
    <property type="project" value="TreeGrafter"/>
</dbReference>
<feature type="compositionally biased region" description="Low complexity" evidence="6">
    <location>
        <begin position="16"/>
        <end position="25"/>
    </location>
</feature>
<dbReference type="SUPFAM" id="SSF55945">
    <property type="entry name" value="TATA-box binding protein-like"/>
    <property type="match status" value="1"/>
</dbReference>
<keyword evidence="3" id="KW-0234">DNA repair</keyword>
<name>D5ABW0_PICSI</name>
<feature type="domain" description="8-oxoguanine DNA glycosylase N-terminal" evidence="7">
    <location>
        <begin position="108"/>
        <end position="221"/>
    </location>
</feature>
<dbReference type="GO" id="GO:0016829">
    <property type="term" value="F:lyase activity"/>
    <property type="evidence" value="ECO:0007669"/>
    <property type="project" value="UniProtKB-KW"/>
</dbReference>
<dbReference type="GO" id="GO:0006289">
    <property type="term" value="P:nucleotide-excision repair"/>
    <property type="evidence" value="ECO:0007669"/>
    <property type="project" value="InterPro"/>
</dbReference>
<organism evidence="8">
    <name type="scientific">Picea sitchensis</name>
    <name type="common">Sitka spruce</name>
    <name type="synonym">Pinus sitchensis</name>
    <dbReference type="NCBI Taxonomy" id="3332"/>
    <lineage>
        <taxon>Eukaryota</taxon>
        <taxon>Viridiplantae</taxon>
        <taxon>Streptophyta</taxon>
        <taxon>Embryophyta</taxon>
        <taxon>Tracheophyta</taxon>
        <taxon>Spermatophyta</taxon>
        <taxon>Pinopsida</taxon>
        <taxon>Pinidae</taxon>
        <taxon>Conifers I</taxon>
        <taxon>Pinales</taxon>
        <taxon>Pinaceae</taxon>
        <taxon>Picea</taxon>
    </lineage>
</organism>
<keyword evidence="4" id="KW-0456">Lyase</keyword>
<feature type="region of interest" description="Disordered" evidence="6">
    <location>
        <begin position="1"/>
        <end position="39"/>
    </location>
</feature>
<keyword evidence="5" id="KW-0326">Glycosidase</keyword>
<keyword evidence="2" id="KW-0378">Hydrolase</keyword>
<dbReference type="GO" id="GO:0034039">
    <property type="term" value="F:8-oxo-7,8-dihydroguanine DNA N-glycosylase activity"/>
    <property type="evidence" value="ECO:0007669"/>
    <property type="project" value="TreeGrafter"/>
</dbReference>
<keyword evidence="1" id="KW-0227">DNA damage</keyword>
<protein>
    <recommendedName>
        <fullName evidence="7">8-oxoguanine DNA glycosylase N-terminal domain-containing protein</fullName>
    </recommendedName>
</protein>
<dbReference type="InterPro" id="IPR052054">
    <property type="entry name" value="Oxidative_DNA_repair_enzyme"/>
</dbReference>
<evidence type="ECO:0000256" key="1">
    <source>
        <dbReference type="ARBA" id="ARBA00022763"/>
    </source>
</evidence>
<dbReference type="PANTHER" id="PTHR10242:SF2">
    <property type="entry name" value="N-GLYCOSYLASE_DNA LYASE"/>
    <property type="match status" value="1"/>
</dbReference>
<evidence type="ECO:0000313" key="8">
    <source>
        <dbReference type="EMBL" id="ADE77029.1"/>
    </source>
</evidence>
<dbReference type="AlphaFoldDB" id="D5ABW0"/>
<evidence type="ECO:0000256" key="5">
    <source>
        <dbReference type="ARBA" id="ARBA00023295"/>
    </source>
</evidence>
<dbReference type="PANTHER" id="PTHR10242">
    <property type="entry name" value="8-OXOGUANINE DNA GLYCOSYLASE"/>
    <property type="match status" value="1"/>
</dbReference>
<evidence type="ECO:0000256" key="3">
    <source>
        <dbReference type="ARBA" id="ARBA00023204"/>
    </source>
</evidence>
<dbReference type="Pfam" id="PF07934">
    <property type="entry name" value="OGG_N"/>
    <property type="match status" value="1"/>
</dbReference>
<evidence type="ECO:0000259" key="7">
    <source>
        <dbReference type="Pfam" id="PF07934"/>
    </source>
</evidence>
<dbReference type="GO" id="GO:0003684">
    <property type="term" value="F:damaged DNA binding"/>
    <property type="evidence" value="ECO:0007669"/>
    <property type="project" value="InterPro"/>
</dbReference>
<dbReference type="GO" id="GO:0005634">
    <property type="term" value="C:nucleus"/>
    <property type="evidence" value="ECO:0007669"/>
    <property type="project" value="TreeGrafter"/>
</dbReference>
<dbReference type="Gene3D" id="3.30.310.40">
    <property type="match status" value="1"/>
</dbReference>
<accession>D5ABW0</accession>
<reference evidence="8" key="1">
    <citation type="submission" date="2010-04" db="EMBL/GenBank/DDBJ databases">
        <authorList>
            <person name="Reid K.E."/>
            <person name="Liao N."/>
            <person name="Chan S."/>
            <person name="Docking R."/>
            <person name="Taylor G."/>
            <person name="Moore R."/>
            <person name="Mayo M."/>
            <person name="Munro S."/>
            <person name="King J."/>
            <person name="Yanchuk A."/>
            <person name="Holt R."/>
            <person name="Jones S."/>
            <person name="Marra M."/>
            <person name="Ritland C.E."/>
            <person name="Ritland K."/>
            <person name="Bohlmann J."/>
        </authorList>
    </citation>
    <scope>NUCLEOTIDE SEQUENCE</scope>
    <source>
        <tissue evidence="8">Bud</tissue>
    </source>
</reference>
<evidence type="ECO:0000256" key="4">
    <source>
        <dbReference type="ARBA" id="ARBA00023239"/>
    </source>
</evidence>
<dbReference type="EMBL" id="BT123728">
    <property type="protein sequence ID" value="ADE77029.1"/>
    <property type="molecule type" value="mRNA"/>
</dbReference>
<dbReference type="Gene3D" id="1.10.340.30">
    <property type="entry name" value="Hypothetical protein, domain 2"/>
    <property type="match status" value="1"/>
</dbReference>